<feature type="compositionally biased region" description="Acidic residues" evidence="2">
    <location>
        <begin position="72"/>
        <end position="88"/>
    </location>
</feature>
<dbReference type="Pfam" id="PF08265">
    <property type="entry name" value="YL1_C"/>
    <property type="match status" value="1"/>
</dbReference>
<dbReference type="EMBL" id="AGNL01010149">
    <property type="protein sequence ID" value="EJK69384.1"/>
    <property type="molecule type" value="Genomic_DNA"/>
</dbReference>
<sequence>MPNVKAAVLERSRRSTAGKRMSTLVGKAQEDDDTFWTHSIWSETGGGFSKGGGGVGSRKRRRDDESTTSSVSEDEENDGEDSSSESEGEGSYRISDDDSGAGVDQFDSDFGESETEDEGGESEDEERELRAEERRQAAASKRKKNHNLVAKTTGRDHRKKSWFAKRGPVGRGLNEGLVLNLQPPSADIGGASGLKRQPAQQTKSTAISASPQKQLEQLASSRVPKTNEVHSERGCSKATKLAAEEMESAQRHVRVSTDCDTKTSSNSARSRQGAIAVDNDRKRRTIKRHFTQEQMILESIKTTEPDNNKWLSSRKRGKDEAAQFEKALVTGRGRSSNQKPVSRFHSRRGCTNTLTFMDMDRLPEILTKQGSGGLVKKSGSRTRKSEKDSQQTESVAVRTEGPLLCVITGKVAKYRDPKTLLGYHDLESFNELKSRRLSGELRLPPKQLTAKSGRDRKLQASSKAADNKHFTLSATNRLEPTRPDVSVIVTQKGIPVSPPQKVEVSIKPINVPEVVHTKNAGKRPAQVPSTTAPASMQRPQSVKPAKQSPSQIAPITNGRFYDEDSASISNYTRTCPFISSTLGKSSSKTSASSLPIGGNPVEKSCEKPNGSVMGRKHDASKGGKRTTIETKC</sequence>
<feature type="compositionally biased region" description="Polar residues" evidence="2">
    <location>
        <begin position="198"/>
        <end position="224"/>
    </location>
</feature>
<dbReference type="InterPro" id="IPR046757">
    <property type="entry name" value="YL1_N"/>
</dbReference>
<evidence type="ECO:0000256" key="2">
    <source>
        <dbReference type="SAM" id="MobiDB-lite"/>
    </source>
</evidence>
<dbReference type="Proteomes" id="UP000266841">
    <property type="component" value="Unassembled WGS sequence"/>
</dbReference>
<dbReference type="PANTHER" id="PTHR13275:SF4">
    <property type="entry name" value="VACUOLAR PROTEIN SORTING-ASSOCIATED PROTEIN 72 HOMOLOG"/>
    <property type="match status" value="1"/>
</dbReference>
<evidence type="ECO:0000259" key="3">
    <source>
        <dbReference type="SMART" id="SM00993"/>
    </source>
</evidence>
<reference evidence="4 5" key="1">
    <citation type="journal article" date="2012" name="Genome Biol.">
        <title>Genome and low-iron response of an oceanic diatom adapted to chronic iron limitation.</title>
        <authorList>
            <person name="Lommer M."/>
            <person name="Specht M."/>
            <person name="Roy A.S."/>
            <person name="Kraemer L."/>
            <person name="Andreson R."/>
            <person name="Gutowska M.A."/>
            <person name="Wolf J."/>
            <person name="Bergner S.V."/>
            <person name="Schilhabel M.B."/>
            <person name="Klostermeier U.C."/>
            <person name="Beiko R.G."/>
            <person name="Rosenstiel P."/>
            <person name="Hippler M."/>
            <person name="Laroche J."/>
        </authorList>
    </citation>
    <scope>NUCLEOTIDE SEQUENCE [LARGE SCALE GENOMIC DNA]</scope>
    <source>
        <strain evidence="4 5">CCMP1005</strain>
    </source>
</reference>
<keyword evidence="5" id="KW-1185">Reference proteome</keyword>
<feature type="domain" description="Vps72/YL1 C-terminal" evidence="3">
    <location>
        <begin position="403"/>
        <end position="432"/>
    </location>
</feature>
<feature type="compositionally biased region" description="Polar residues" evidence="2">
    <location>
        <begin position="527"/>
        <end position="540"/>
    </location>
</feature>
<evidence type="ECO:0000313" key="4">
    <source>
        <dbReference type="EMBL" id="EJK69384.1"/>
    </source>
</evidence>
<dbReference type="Pfam" id="PF05764">
    <property type="entry name" value="YL1"/>
    <property type="match status" value="1"/>
</dbReference>
<name>K0SWP5_THAOC</name>
<feature type="region of interest" description="Disordered" evidence="2">
    <location>
        <begin position="1"/>
        <end position="285"/>
    </location>
</feature>
<feature type="compositionally biased region" description="Basic and acidic residues" evidence="2">
    <location>
        <begin position="127"/>
        <end position="136"/>
    </location>
</feature>
<comment type="caution">
    <text evidence="4">The sequence shown here is derived from an EMBL/GenBank/DDBJ whole genome shotgun (WGS) entry which is preliminary data.</text>
</comment>
<organism evidence="4 5">
    <name type="scientific">Thalassiosira oceanica</name>
    <name type="common">Marine diatom</name>
    <dbReference type="NCBI Taxonomy" id="159749"/>
    <lineage>
        <taxon>Eukaryota</taxon>
        <taxon>Sar</taxon>
        <taxon>Stramenopiles</taxon>
        <taxon>Ochrophyta</taxon>
        <taxon>Bacillariophyta</taxon>
        <taxon>Coscinodiscophyceae</taxon>
        <taxon>Thalassiosirophycidae</taxon>
        <taxon>Thalassiosirales</taxon>
        <taxon>Thalassiosiraceae</taxon>
        <taxon>Thalassiosira</taxon>
    </lineage>
</organism>
<dbReference type="PANTHER" id="PTHR13275">
    <property type="entry name" value="YL-1 PROTEIN TRANSCRIPTION FACTOR-LIKE 1"/>
    <property type="match status" value="1"/>
</dbReference>
<proteinExistence type="inferred from homology"/>
<feature type="compositionally biased region" description="Basic and acidic residues" evidence="2">
    <location>
        <begin position="615"/>
        <end position="632"/>
    </location>
</feature>
<feature type="compositionally biased region" description="Low complexity" evidence="2">
    <location>
        <begin position="579"/>
        <end position="594"/>
    </location>
</feature>
<gene>
    <name evidence="4" type="ORF">THAOC_09369</name>
</gene>
<accession>K0SWP5</accession>
<dbReference type="SMART" id="SM00993">
    <property type="entry name" value="YL1_C"/>
    <property type="match status" value="1"/>
</dbReference>
<dbReference type="OMA" id="TLTFMDM"/>
<dbReference type="AlphaFoldDB" id="K0SWP5"/>
<dbReference type="OrthoDB" id="49520at2759"/>
<evidence type="ECO:0000256" key="1">
    <source>
        <dbReference type="ARBA" id="ARBA00006832"/>
    </source>
</evidence>
<protein>
    <recommendedName>
        <fullName evidence="3">Vps72/YL1 C-terminal domain-containing protein</fullName>
    </recommendedName>
</protein>
<feature type="compositionally biased region" description="Basic and acidic residues" evidence="2">
    <location>
        <begin position="225"/>
        <end position="235"/>
    </location>
</feature>
<dbReference type="eggNOG" id="ENOG502RRBS">
    <property type="taxonomic scope" value="Eukaryota"/>
</dbReference>
<feature type="region of interest" description="Disordered" evidence="2">
    <location>
        <begin position="298"/>
        <end position="345"/>
    </location>
</feature>
<feature type="compositionally biased region" description="Gly residues" evidence="2">
    <location>
        <begin position="44"/>
        <end position="56"/>
    </location>
</feature>
<feature type="compositionally biased region" description="Acidic residues" evidence="2">
    <location>
        <begin position="106"/>
        <end position="126"/>
    </location>
</feature>
<evidence type="ECO:0000313" key="5">
    <source>
        <dbReference type="Proteomes" id="UP000266841"/>
    </source>
</evidence>
<dbReference type="GO" id="GO:0005634">
    <property type="term" value="C:nucleus"/>
    <property type="evidence" value="ECO:0007669"/>
    <property type="project" value="TreeGrafter"/>
</dbReference>
<feature type="region of interest" description="Disordered" evidence="2">
    <location>
        <begin position="579"/>
        <end position="632"/>
    </location>
</feature>
<dbReference type="InterPro" id="IPR013272">
    <property type="entry name" value="Vps72/YL1_C"/>
</dbReference>
<comment type="similarity">
    <text evidence="1">Belongs to the VPS72/YL1 family.</text>
</comment>
<feature type="region of interest" description="Disordered" evidence="2">
    <location>
        <begin position="367"/>
        <end position="395"/>
    </location>
</feature>
<feature type="region of interest" description="Disordered" evidence="2">
    <location>
        <begin position="517"/>
        <end position="557"/>
    </location>
</feature>